<dbReference type="InterPro" id="IPR039538">
    <property type="entry name" value="BetI_C"/>
</dbReference>
<dbReference type="PANTHER" id="PTHR30055">
    <property type="entry name" value="HTH-TYPE TRANSCRIPTIONAL REGULATOR RUTR"/>
    <property type="match status" value="1"/>
</dbReference>
<dbReference type="InterPro" id="IPR001647">
    <property type="entry name" value="HTH_TetR"/>
</dbReference>
<comment type="caution">
    <text evidence="7">The sequence shown here is derived from an EMBL/GenBank/DDBJ whole genome shotgun (WGS) entry which is preliminary data.</text>
</comment>
<proteinExistence type="predicted"/>
<dbReference type="InterPro" id="IPR036271">
    <property type="entry name" value="Tet_transcr_reg_TetR-rel_C_sf"/>
</dbReference>
<sequence length="228" mass="25658">MTEFIVPDLKITPREGGYARGQDGFEHILRSALSLLVEHGSKALTLRRIAAECGMNVGNLNYYFRSKDELVRELLNAVISSYEESFGAIMHQPGADAEARLAKVVSLVLQDITTKKTTRFFSELWALSNHDPFVQERMEELYARARAPLNDLIAELNPALPQDERETLALFISASMEGTTIFAGYDKPWEPRIPWLKQIAIRSFTDLIRSIKPGEMKKTCKAEGVIAL</sequence>
<evidence type="ECO:0000259" key="6">
    <source>
        <dbReference type="PROSITE" id="PS50977"/>
    </source>
</evidence>
<keyword evidence="1" id="KW-0678">Repressor</keyword>
<gene>
    <name evidence="7" type="ORF">V474_06615</name>
</gene>
<dbReference type="Pfam" id="PF13977">
    <property type="entry name" value="TetR_C_6"/>
    <property type="match status" value="1"/>
</dbReference>
<protein>
    <submittedName>
        <fullName evidence="7">TetR family transcriptional regulator</fullName>
    </submittedName>
</protein>
<dbReference type="EMBL" id="JACU01000017">
    <property type="protein sequence ID" value="KMS50589.1"/>
    <property type="molecule type" value="Genomic_DNA"/>
</dbReference>
<dbReference type="InterPro" id="IPR009057">
    <property type="entry name" value="Homeodomain-like_sf"/>
</dbReference>
<dbReference type="InterPro" id="IPR050109">
    <property type="entry name" value="HTH-type_TetR-like_transc_reg"/>
</dbReference>
<organism evidence="7 8">
    <name type="scientific">Novosphingobium barchaimii LL02</name>
    <dbReference type="NCBI Taxonomy" id="1114963"/>
    <lineage>
        <taxon>Bacteria</taxon>
        <taxon>Pseudomonadati</taxon>
        <taxon>Pseudomonadota</taxon>
        <taxon>Alphaproteobacteria</taxon>
        <taxon>Sphingomonadales</taxon>
        <taxon>Sphingomonadaceae</taxon>
        <taxon>Novosphingobium</taxon>
    </lineage>
</organism>
<feature type="DNA-binding region" description="H-T-H motif" evidence="5">
    <location>
        <begin position="45"/>
        <end position="64"/>
    </location>
</feature>
<dbReference type="AlphaFoldDB" id="A0A0J7XFW8"/>
<keyword evidence="3 5" id="KW-0238">DNA-binding</keyword>
<evidence type="ECO:0000256" key="4">
    <source>
        <dbReference type="ARBA" id="ARBA00023163"/>
    </source>
</evidence>
<dbReference type="Pfam" id="PF00440">
    <property type="entry name" value="TetR_N"/>
    <property type="match status" value="1"/>
</dbReference>
<dbReference type="SUPFAM" id="SSF46689">
    <property type="entry name" value="Homeodomain-like"/>
    <property type="match status" value="1"/>
</dbReference>
<dbReference type="PANTHER" id="PTHR30055:SF234">
    <property type="entry name" value="HTH-TYPE TRANSCRIPTIONAL REGULATOR BETI"/>
    <property type="match status" value="1"/>
</dbReference>
<accession>A0A0J7XFW8</accession>
<evidence type="ECO:0000313" key="8">
    <source>
        <dbReference type="Proteomes" id="UP000052268"/>
    </source>
</evidence>
<keyword evidence="8" id="KW-1185">Reference proteome</keyword>
<dbReference type="GO" id="GO:0000976">
    <property type="term" value="F:transcription cis-regulatory region binding"/>
    <property type="evidence" value="ECO:0007669"/>
    <property type="project" value="TreeGrafter"/>
</dbReference>
<dbReference type="PATRIC" id="fig|1114963.3.peg.4975"/>
<name>A0A0J7XFW8_9SPHN</name>
<keyword evidence="4" id="KW-0804">Transcription</keyword>
<dbReference type="SUPFAM" id="SSF48498">
    <property type="entry name" value="Tetracyclin repressor-like, C-terminal domain"/>
    <property type="match status" value="1"/>
</dbReference>
<dbReference type="Proteomes" id="UP000052268">
    <property type="component" value="Unassembled WGS sequence"/>
</dbReference>
<dbReference type="GO" id="GO:0003700">
    <property type="term" value="F:DNA-binding transcription factor activity"/>
    <property type="evidence" value="ECO:0007669"/>
    <property type="project" value="TreeGrafter"/>
</dbReference>
<evidence type="ECO:0000313" key="7">
    <source>
        <dbReference type="EMBL" id="KMS50589.1"/>
    </source>
</evidence>
<dbReference type="PROSITE" id="PS50977">
    <property type="entry name" value="HTH_TETR_2"/>
    <property type="match status" value="1"/>
</dbReference>
<evidence type="ECO:0000256" key="3">
    <source>
        <dbReference type="ARBA" id="ARBA00023125"/>
    </source>
</evidence>
<dbReference type="PRINTS" id="PR00455">
    <property type="entry name" value="HTHTETR"/>
</dbReference>
<evidence type="ECO:0000256" key="2">
    <source>
        <dbReference type="ARBA" id="ARBA00023015"/>
    </source>
</evidence>
<feature type="domain" description="HTH tetR-type" evidence="6">
    <location>
        <begin position="22"/>
        <end position="82"/>
    </location>
</feature>
<evidence type="ECO:0000256" key="1">
    <source>
        <dbReference type="ARBA" id="ARBA00022491"/>
    </source>
</evidence>
<reference evidence="7 8" key="1">
    <citation type="journal article" date="2015" name="G3 (Bethesda)">
        <title>Insights into Ongoing Evolution of the Hexachlorocyclohexane Catabolic Pathway from Comparative Genomics of Ten Sphingomonadaceae Strains.</title>
        <authorList>
            <person name="Pearce S.L."/>
            <person name="Oakeshott J.G."/>
            <person name="Pandey G."/>
        </authorList>
    </citation>
    <scope>NUCLEOTIDE SEQUENCE [LARGE SCALE GENOMIC DNA]</scope>
    <source>
        <strain evidence="7 8">LL02</strain>
    </source>
</reference>
<keyword evidence="2" id="KW-0805">Transcription regulation</keyword>
<dbReference type="Gene3D" id="1.10.357.10">
    <property type="entry name" value="Tetracycline Repressor, domain 2"/>
    <property type="match status" value="1"/>
</dbReference>
<evidence type="ECO:0000256" key="5">
    <source>
        <dbReference type="PROSITE-ProRule" id="PRU00335"/>
    </source>
</evidence>